<proteinExistence type="predicted"/>
<evidence type="ECO:0000313" key="3">
    <source>
        <dbReference type="EMBL" id="PCK24355.1"/>
    </source>
</evidence>
<comment type="caution">
    <text evidence="3">The sequence shown here is derived from an EMBL/GenBank/DDBJ whole genome shotgun (WGS) entry which is preliminary data.</text>
</comment>
<keyword evidence="2" id="KW-0472">Membrane</keyword>
<dbReference type="InterPro" id="IPR021424">
    <property type="entry name" value="PorA"/>
</dbReference>
<dbReference type="Pfam" id="PF11271">
    <property type="entry name" value="PorA"/>
    <property type="match status" value="1"/>
</dbReference>
<dbReference type="AlphaFoldDB" id="A0A2A5J436"/>
<gene>
    <name evidence="3" type="ORF">CHR55_26055</name>
</gene>
<keyword evidence="2" id="KW-1133">Transmembrane helix</keyword>
<reference evidence="3 4" key="1">
    <citation type="submission" date="2017-07" db="EMBL/GenBank/DDBJ databases">
        <title>Draft sequence of Rhodococcus enclensis 23b-28.</title>
        <authorList>
            <person name="Besaury L."/>
            <person name="Sancelme M."/>
            <person name="Amato P."/>
            <person name="Lallement A."/>
            <person name="Delort A.-M."/>
        </authorList>
    </citation>
    <scope>NUCLEOTIDE SEQUENCE [LARGE SCALE GENOMIC DNA]</scope>
    <source>
        <strain evidence="3 4">23b-28</strain>
    </source>
</reference>
<feature type="transmembrane region" description="Helical" evidence="2">
    <location>
        <begin position="54"/>
        <end position="77"/>
    </location>
</feature>
<feature type="transmembrane region" description="Helical" evidence="2">
    <location>
        <begin position="345"/>
        <end position="366"/>
    </location>
</feature>
<sequence length="396" mass="42863">MVIRSQVPCGRRSQMSVNRGLDRLARRGSAHDDRDAQDPLGEASEMATVRTKRAAALGLIGLGAGFTTVAVLIPTYAAPKLVKTPLSIDAPTVATDNNATLLDMGAIDTGKVVINSGVAVTVQQYVTGEEPSNSDIVTIQSTQKVTRDDREGDAAVVSANVYRVTVDRATALPVQDPPATIQRYADRPGEEVVAEGVNFKFPFHLQKQSYPYFDTLARETYPIDFVETTQIDGTEVFHFSHTIDPMDTGGKLTLPASVWGLSGDPDAQVLMHRFYTAKRDLWVEPVTGAIVAGNQYARQYYARTADDPESVTIVEMAPALDAQTKSEQLAQSVRYKRLIVWGTQYAPMGLGAVGVIALLGGAALLWRNRQIDSTAGSDVQVAAPHEDYDRISTATH</sequence>
<name>A0A2A5J436_RHOSG</name>
<feature type="compositionally biased region" description="Basic and acidic residues" evidence="1">
    <location>
        <begin position="24"/>
        <end position="37"/>
    </location>
</feature>
<evidence type="ECO:0000256" key="2">
    <source>
        <dbReference type="SAM" id="Phobius"/>
    </source>
</evidence>
<evidence type="ECO:0008006" key="5">
    <source>
        <dbReference type="Google" id="ProtNLM"/>
    </source>
</evidence>
<evidence type="ECO:0000313" key="4">
    <source>
        <dbReference type="Proteomes" id="UP000230886"/>
    </source>
</evidence>
<protein>
    <recommendedName>
        <fullName evidence="5">DUF3068 domain-containing protein</fullName>
    </recommendedName>
</protein>
<evidence type="ECO:0000256" key="1">
    <source>
        <dbReference type="SAM" id="MobiDB-lite"/>
    </source>
</evidence>
<accession>A0A2A5J436</accession>
<keyword evidence="2" id="KW-0812">Transmembrane</keyword>
<feature type="region of interest" description="Disordered" evidence="1">
    <location>
        <begin position="24"/>
        <end position="44"/>
    </location>
</feature>
<dbReference type="EMBL" id="NOVD01000031">
    <property type="protein sequence ID" value="PCK24355.1"/>
    <property type="molecule type" value="Genomic_DNA"/>
</dbReference>
<organism evidence="3 4">
    <name type="scientific">Rhodococcus qingshengii</name>
    <dbReference type="NCBI Taxonomy" id="334542"/>
    <lineage>
        <taxon>Bacteria</taxon>
        <taxon>Bacillati</taxon>
        <taxon>Actinomycetota</taxon>
        <taxon>Actinomycetes</taxon>
        <taxon>Mycobacteriales</taxon>
        <taxon>Nocardiaceae</taxon>
        <taxon>Rhodococcus</taxon>
        <taxon>Rhodococcus erythropolis group</taxon>
    </lineage>
</organism>
<dbReference type="Proteomes" id="UP000230886">
    <property type="component" value="Unassembled WGS sequence"/>
</dbReference>